<evidence type="ECO:0000256" key="3">
    <source>
        <dbReference type="ARBA" id="ARBA00006278"/>
    </source>
</evidence>
<evidence type="ECO:0000256" key="14">
    <source>
        <dbReference type="ARBA" id="ARBA00066905"/>
    </source>
</evidence>
<feature type="transmembrane region" description="Helical" evidence="15">
    <location>
        <begin position="71"/>
        <end position="92"/>
    </location>
</feature>
<comment type="catalytic activity">
    <reaction evidence="13">
        <text>2 a Fe(II)-siderophore + NAD(+) + H(+) = 2 a Fe(III)-siderophore + NADH</text>
        <dbReference type="Rhea" id="RHEA:15061"/>
        <dbReference type="Rhea" id="RHEA-COMP:11342"/>
        <dbReference type="Rhea" id="RHEA-COMP:11344"/>
        <dbReference type="ChEBI" id="CHEBI:15378"/>
        <dbReference type="ChEBI" id="CHEBI:29033"/>
        <dbReference type="ChEBI" id="CHEBI:29034"/>
        <dbReference type="ChEBI" id="CHEBI:57540"/>
        <dbReference type="ChEBI" id="CHEBI:57945"/>
        <dbReference type="EC" id="1.16.1.7"/>
    </reaction>
</comment>
<feature type="transmembrane region" description="Helical" evidence="15">
    <location>
        <begin position="176"/>
        <end position="195"/>
    </location>
</feature>
<proteinExistence type="inferred from homology"/>
<evidence type="ECO:0000313" key="17">
    <source>
        <dbReference type="EMBL" id="RYR23829.1"/>
    </source>
</evidence>
<dbReference type="Gene3D" id="3.40.50.80">
    <property type="entry name" value="Nucleotide-binding domain of ferredoxin-NADP reductase (FNR) module"/>
    <property type="match status" value="2"/>
</dbReference>
<comment type="cofactor">
    <cofactor evidence="1">
        <name>FAD</name>
        <dbReference type="ChEBI" id="CHEBI:57692"/>
    </cofactor>
</comment>
<dbReference type="Pfam" id="PF08022">
    <property type="entry name" value="FAD_binding_8"/>
    <property type="match status" value="1"/>
</dbReference>
<dbReference type="PANTHER" id="PTHR11972:SF41">
    <property type="entry name" value="FERRIC REDUCTION OXIDASE 2"/>
    <property type="match status" value="1"/>
</dbReference>
<dbReference type="InterPro" id="IPR050369">
    <property type="entry name" value="RBOH/FRE"/>
</dbReference>
<feature type="transmembrane region" description="Helical" evidence="15">
    <location>
        <begin position="258"/>
        <end position="278"/>
    </location>
</feature>
<keyword evidence="11" id="KW-0406">Ion transport</keyword>
<dbReference type="GO" id="GO:0006811">
    <property type="term" value="P:monoatomic ion transport"/>
    <property type="evidence" value="ECO:0007669"/>
    <property type="project" value="UniProtKB-KW"/>
</dbReference>
<feature type="transmembrane region" description="Helical" evidence="15">
    <location>
        <begin position="549"/>
        <end position="573"/>
    </location>
</feature>
<dbReference type="SUPFAM" id="SSF52343">
    <property type="entry name" value="Ferredoxin reductase-like, C-terminal NADP-linked domain"/>
    <property type="match status" value="1"/>
</dbReference>
<evidence type="ECO:0000256" key="11">
    <source>
        <dbReference type="ARBA" id="ARBA00023065"/>
    </source>
</evidence>
<dbReference type="InterPro" id="IPR039261">
    <property type="entry name" value="FNR_nucleotide-bd"/>
</dbReference>
<feature type="transmembrane region" description="Helical" evidence="15">
    <location>
        <begin position="123"/>
        <end position="146"/>
    </location>
</feature>
<dbReference type="EC" id="1.16.1.7" evidence="14"/>
<organism evidence="17 18">
    <name type="scientific">Arachis hypogaea</name>
    <name type="common">Peanut</name>
    <dbReference type="NCBI Taxonomy" id="3818"/>
    <lineage>
        <taxon>Eukaryota</taxon>
        <taxon>Viridiplantae</taxon>
        <taxon>Streptophyta</taxon>
        <taxon>Embryophyta</taxon>
        <taxon>Tracheophyta</taxon>
        <taxon>Spermatophyta</taxon>
        <taxon>Magnoliopsida</taxon>
        <taxon>eudicotyledons</taxon>
        <taxon>Gunneridae</taxon>
        <taxon>Pentapetalae</taxon>
        <taxon>rosids</taxon>
        <taxon>fabids</taxon>
        <taxon>Fabales</taxon>
        <taxon>Fabaceae</taxon>
        <taxon>Papilionoideae</taxon>
        <taxon>50 kb inversion clade</taxon>
        <taxon>dalbergioids sensu lato</taxon>
        <taxon>Dalbergieae</taxon>
        <taxon>Pterocarpus clade</taxon>
        <taxon>Arachis</taxon>
    </lineage>
</organism>
<evidence type="ECO:0000256" key="1">
    <source>
        <dbReference type="ARBA" id="ARBA00001974"/>
    </source>
</evidence>
<evidence type="ECO:0000256" key="6">
    <source>
        <dbReference type="ARBA" id="ARBA00022723"/>
    </source>
</evidence>
<evidence type="ECO:0000256" key="15">
    <source>
        <dbReference type="SAM" id="Phobius"/>
    </source>
</evidence>
<dbReference type="CDD" id="cd06186">
    <property type="entry name" value="NOX_Duox_like_FAD_NADP"/>
    <property type="match status" value="1"/>
</dbReference>
<evidence type="ECO:0000256" key="8">
    <source>
        <dbReference type="ARBA" id="ARBA00022989"/>
    </source>
</evidence>
<dbReference type="InterPro" id="IPR017927">
    <property type="entry name" value="FAD-bd_FR_type"/>
</dbReference>
<feature type="transmembrane region" description="Helical" evidence="15">
    <location>
        <begin position="215"/>
        <end position="237"/>
    </location>
</feature>
<keyword evidence="8 15" id="KW-1133">Transmembrane helix</keyword>
<evidence type="ECO:0000259" key="16">
    <source>
        <dbReference type="PROSITE" id="PS51384"/>
    </source>
</evidence>
<keyword evidence="4" id="KW-0813">Transport</keyword>
<dbReference type="AlphaFoldDB" id="A0A445ABP4"/>
<accession>A0A445ABP4</accession>
<dbReference type="InterPro" id="IPR013112">
    <property type="entry name" value="FAD-bd_8"/>
</dbReference>
<comment type="similarity">
    <text evidence="3">Belongs to the ferric reductase (FRE) family.</text>
</comment>
<dbReference type="SMR" id="A0A445ABP4"/>
<evidence type="ECO:0000256" key="10">
    <source>
        <dbReference type="ARBA" id="ARBA00023004"/>
    </source>
</evidence>
<feature type="transmembrane region" description="Helical" evidence="15">
    <location>
        <begin position="593"/>
        <end position="613"/>
    </location>
</feature>
<keyword evidence="6" id="KW-0479">Metal-binding</keyword>
<dbReference type="Proteomes" id="UP000289738">
    <property type="component" value="Chromosome B02"/>
</dbReference>
<evidence type="ECO:0000256" key="5">
    <source>
        <dbReference type="ARBA" id="ARBA00022692"/>
    </source>
</evidence>
<comment type="subcellular location">
    <subcellularLocation>
        <location evidence="2">Membrane</location>
        <topology evidence="2">Multi-pass membrane protein</topology>
    </subcellularLocation>
</comment>
<feature type="domain" description="FAD-binding FR-type" evidence="16">
    <location>
        <begin position="329"/>
        <end position="433"/>
    </location>
</feature>
<dbReference type="Pfam" id="PF08030">
    <property type="entry name" value="NAD_binding_6"/>
    <property type="match status" value="1"/>
</dbReference>
<evidence type="ECO:0000256" key="7">
    <source>
        <dbReference type="ARBA" id="ARBA00022982"/>
    </source>
</evidence>
<dbReference type="Pfam" id="PF01794">
    <property type="entry name" value="Ferric_reduct"/>
    <property type="match status" value="1"/>
</dbReference>
<keyword evidence="18" id="KW-1185">Reference proteome</keyword>
<dbReference type="FunFam" id="3.40.50.80:FF:000039">
    <property type="entry name" value="Ferric reduction oxidase 3"/>
    <property type="match status" value="1"/>
</dbReference>
<sequence length="724" mass="81658">MGDQEILKRSPSQVKYDMILYAIRLVVLVVLLGWIFIWIMMPTSTFRQTWLPHLRAKTTTSTYFGSQGTTLLIYTFPVLFIASLGCIYLHIVKKANDSNMDRNDDKGGKETIWKRPFIVKGPLGIVSGTEVAMLLMFIGLLLWSFASYLHNFFALITQKSAAQFGVKLWELKLEDAGLILGLVGNICLAFLFFPVSRASPVLPLLGLTSESCIKYHIWLGHLVLTFFTAHGVSYIIFWAATNQISQMVKWEKIGISNVAGEISLVCGLILWIATIPGIRRKFFELFFYAHYLYIFFMLFFIFHVGISYASIMLPGFYIFMVDRFLRFLQSRTHVHLVSARVLPCDTIELNFSKTLELSYTPTSVMFINIRSISKLQWHPFTITSSSKLEPEKLSVVIKSEGTWSKKLYQMLSTPTIDHIDVSVEGPYGPASTNYLRHDSLVMVSGGSGITPFISIIRDLIYLSTTFKYKTPKILLICAFKNTSSLSMLDLILPISGTPFEISNLELQIEAYITRDKEFKSNTLINLQTKWFKPNPNDAPIYAILGPNNWLWFGAIISSSFIIFLILIGIITRYYIFPKDHNTNGIFSYSLKALINMLVMCVSIAIVASVGVLWNKKLSAKKGNNQVQHLEGLSPTVSPSSVVYYNNNGGNHNVELESLPSQLIAQATNVHYGERPDLRKILFEIKGSSVGVFASGPKKMRQEVAAICSTGLTENLHFESISFSW</sequence>
<evidence type="ECO:0000256" key="9">
    <source>
        <dbReference type="ARBA" id="ARBA00023002"/>
    </source>
</evidence>
<dbReference type="GO" id="GO:0140618">
    <property type="term" value="F:ferric-chelate reductase (NADH) activity"/>
    <property type="evidence" value="ECO:0007669"/>
    <property type="project" value="UniProtKB-EC"/>
</dbReference>
<dbReference type="PROSITE" id="PS51384">
    <property type="entry name" value="FAD_FR"/>
    <property type="match status" value="1"/>
</dbReference>
<keyword evidence="5 15" id="KW-0812">Transmembrane</keyword>
<reference evidence="17 18" key="1">
    <citation type="submission" date="2019-01" db="EMBL/GenBank/DDBJ databases">
        <title>Sequencing of cultivated peanut Arachis hypogaea provides insights into genome evolution and oil improvement.</title>
        <authorList>
            <person name="Chen X."/>
        </authorList>
    </citation>
    <scope>NUCLEOTIDE SEQUENCE [LARGE SCALE GENOMIC DNA]</scope>
    <source>
        <strain evidence="18">cv. Fuhuasheng</strain>
        <tissue evidence="17">Leaves</tissue>
    </source>
</reference>
<dbReference type="InterPro" id="IPR013121">
    <property type="entry name" value="Fe_red_NAD-bd_6"/>
</dbReference>
<keyword evidence="12 15" id="KW-0472">Membrane</keyword>
<dbReference type="GO" id="GO:0005886">
    <property type="term" value="C:plasma membrane"/>
    <property type="evidence" value="ECO:0007669"/>
    <property type="project" value="TreeGrafter"/>
</dbReference>
<keyword evidence="9" id="KW-0560">Oxidoreductase</keyword>
<dbReference type="SFLD" id="SFLDG01168">
    <property type="entry name" value="Ferric_reductase_subgroup_(FRE"/>
    <property type="match status" value="1"/>
</dbReference>
<dbReference type="SFLD" id="SFLDS00052">
    <property type="entry name" value="Ferric_Reductase_Domain"/>
    <property type="match status" value="1"/>
</dbReference>
<dbReference type="EMBL" id="SDMP01000012">
    <property type="protein sequence ID" value="RYR23829.1"/>
    <property type="molecule type" value="Genomic_DNA"/>
</dbReference>
<gene>
    <name evidence="17" type="ORF">Ahy_B02g057320</name>
</gene>
<dbReference type="PANTHER" id="PTHR11972">
    <property type="entry name" value="NADPH OXIDASE"/>
    <property type="match status" value="1"/>
</dbReference>
<protein>
    <recommendedName>
        <fullName evidence="14">ferric-chelate reductase (NADH)</fullName>
        <ecNumber evidence="14">1.16.1.7</ecNumber>
    </recommendedName>
</protein>
<feature type="transmembrane region" description="Helical" evidence="15">
    <location>
        <begin position="290"/>
        <end position="319"/>
    </location>
</feature>
<name>A0A445ABP4_ARAHY</name>
<feature type="transmembrane region" description="Helical" evidence="15">
    <location>
        <begin position="21"/>
        <end position="41"/>
    </location>
</feature>
<dbReference type="GO" id="GO:0046872">
    <property type="term" value="F:metal ion binding"/>
    <property type="evidence" value="ECO:0007669"/>
    <property type="project" value="UniProtKB-KW"/>
</dbReference>
<comment type="caution">
    <text evidence="17">The sequence shown here is derived from an EMBL/GenBank/DDBJ whole genome shotgun (WGS) entry which is preliminary data.</text>
</comment>
<dbReference type="InterPro" id="IPR013130">
    <property type="entry name" value="Fe3_Rdtase_TM_dom"/>
</dbReference>
<evidence type="ECO:0000256" key="13">
    <source>
        <dbReference type="ARBA" id="ARBA00050970"/>
    </source>
</evidence>
<keyword evidence="7" id="KW-0249">Electron transport</keyword>
<dbReference type="STRING" id="3818.A0A445ABP4"/>
<evidence type="ECO:0000313" key="18">
    <source>
        <dbReference type="Proteomes" id="UP000289738"/>
    </source>
</evidence>
<evidence type="ECO:0000256" key="2">
    <source>
        <dbReference type="ARBA" id="ARBA00004141"/>
    </source>
</evidence>
<evidence type="ECO:0000256" key="12">
    <source>
        <dbReference type="ARBA" id="ARBA00023136"/>
    </source>
</evidence>
<keyword evidence="10" id="KW-0408">Iron</keyword>
<evidence type="ECO:0000256" key="4">
    <source>
        <dbReference type="ARBA" id="ARBA00022448"/>
    </source>
</evidence>